<reference evidence="1" key="1">
    <citation type="submission" date="2018-11" db="EMBL/GenBank/DDBJ databases">
        <authorList>
            <consortium name="Pathogen Informatics"/>
        </authorList>
    </citation>
    <scope>NUCLEOTIDE SEQUENCE</scope>
</reference>
<evidence type="ECO:0000313" key="1">
    <source>
        <dbReference type="EMBL" id="VEL42811.1"/>
    </source>
</evidence>
<accession>A0A3S5B825</accession>
<keyword evidence="2" id="KW-1185">Reference proteome</keyword>
<protein>
    <submittedName>
        <fullName evidence="1">Uncharacterized protein</fullName>
    </submittedName>
</protein>
<comment type="caution">
    <text evidence="1">The sequence shown here is derived from an EMBL/GenBank/DDBJ whole genome shotgun (WGS) entry which is preliminary data.</text>
</comment>
<evidence type="ECO:0000313" key="2">
    <source>
        <dbReference type="Proteomes" id="UP000784294"/>
    </source>
</evidence>
<gene>
    <name evidence="1" type="ORF">PXEA_LOCUS36251</name>
</gene>
<dbReference type="AlphaFoldDB" id="A0A3S5B825"/>
<sequence length="165" mass="18408">MEYYCNPCNASSLSANGFPGSATNAWLLSRFYDIPSIANLLRDQLSANHPMSSTDESHFDHIQCHHHQEISHTTSPFFDSHNHFSCHWHSTCSSTPGALRRDERLMHNHQAGLSSPNQLCLGPVRVKLVCGADLLESFATPNLWADEDVSYFILLLSFTLFASSA</sequence>
<dbReference type="Gene3D" id="3.40.50.620">
    <property type="entry name" value="HUPs"/>
    <property type="match status" value="1"/>
</dbReference>
<proteinExistence type="predicted"/>
<dbReference type="Proteomes" id="UP000784294">
    <property type="component" value="Unassembled WGS sequence"/>
</dbReference>
<dbReference type="InterPro" id="IPR014729">
    <property type="entry name" value="Rossmann-like_a/b/a_fold"/>
</dbReference>
<dbReference type="OrthoDB" id="422187at2759"/>
<dbReference type="EMBL" id="CAAALY010276770">
    <property type="protein sequence ID" value="VEL42811.1"/>
    <property type="molecule type" value="Genomic_DNA"/>
</dbReference>
<organism evidence="1 2">
    <name type="scientific">Protopolystoma xenopodis</name>
    <dbReference type="NCBI Taxonomy" id="117903"/>
    <lineage>
        <taxon>Eukaryota</taxon>
        <taxon>Metazoa</taxon>
        <taxon>Spiralia</taxon>
        <taxon>Lophotrochozoa</taxon>
        <taxon>Platyhelminthes</taxon>
        <taxon>Monogenea</taxon>
        <taxon>Polyopisthocotylea</taxon>
        <taxon>Polystomatidea</taxon>
        <taxon>Polystomatidae</taxon>
        <taxon>Protopolystoma</taxon>
    </lineage>
</organism>
<name>A0A3S5B825_9PLAT</name>